<dbReference type="AlphaFoldDB" id="A0A9X3REF3"/>
<keyword evidence="10" id="KW-1185">Reference proteome</keyword>
<dbReference type="Proteomes" id="UP001152173">
    <property type="component" value="Unassembled WGS sequence"/>
</dbReference>
<feature type="domain" description="HTH HARE-type" evidence="8">
    <location>
        <begin position="14"/>
        <end position="81"/>
    </location>
</feature>
<dbReference type="GO" id="GO:0003899">
    <property type="term" value="F:DNA-directed RNA polymerase activity"/>
    <property type="evidence" value="ECO:0007669"/>
    <property type="project" value="UniProtKB-UniRule"/>
</dbReference>
<evidence type="ECO:0000256" key="7">
    <source>
        <dbReference type="SAM" id="MobiDB-lite"/>
    </source>
</evidence>
<evidence type="ECO:0000256" key="4">
    <source>
        <dbReference type="ARBA" id="ARBA00022695"/>
    </source>
</evidence>
<keyword evidence="3 6" id="KW-0808">Transferase</keyword>
<evidence type="ECO:0000256" key="6">
    <source>
        <dbReference type="HAMAP-Rule" id="MF_00357"/>
    </source>
</evidence>
<dbReference type="PROSITE" id="PS51913">
    <property type="entry name" value="HTH_HARE"/>
    <property type="match status" value="1"/>
</dbReference>
<dbReference type="GO" id="GO:0006351">
    <property type="term" value="P:DNA-templated transcription"/>
    <property type="evidence" value="ECO:0007669"/>
    <property type="project" value="InterPro"/>
</dbReference>
<proteinExistence type="inferred from homology"/>
<evidence type="ECO:0000256" key="3">
    <source>
        <dbReference type="ARBA" id="ARBA00022679"/>
    </source>
</evidence>
<keyword evidence="2 6" id="KW-0240">DNA-directed RNA polymerase</keyword>
<dbReference type="InterPro" id="IPR007759">
    <property type="entry name" value="Asxl_HARE-HTH"/>
</dbReference>
<dbReference type="GO" id="GO:0006355">
    <property type="term" value="P:regulation of DNA-templated transcription"/>
    <property type="evidence" value="ECO:0007669"/>
    <property type="project" value="UniProtKB-UniRule"/>
</dbReference>
<feature type="region of interest" description="Disordered" evidence="7">
    <location>
        <begin position="125"/>
        <end position="185"/>
    </location>
</feature>
<reference evidence="9" key="1">
    <citation type="submission" date="2022-05" db="EMBL/GenBank/DDBJ databases">
        <authorList>
            <person name="Colautti A."/>
            <person name="Iacumin L."/>
        </authorList>
    </citation>
    <scope>NUCLEOTIDE SEQUENCE</scope>
    <source>
        <strain evidence="9">SK 55</strain>
    </source>
</reference>
<dbReference type="NCBIfam" id="TIGR04567">
    <property type="entry name" value="RNAP_delt_lowGC"/>
    <property type="match status" value="1"/>
</dbReference>
<dbReference type="RefSeq" id="WP_269927672.1">
    <property type="nucleotide sequence ID" value="NZ_JAMKBJ010000021.1"/>
</dbReference>
<gene>
    <name evidence="6 9" type="primary">rpoE</name>
    <name evidence="9" type="ORF">M9R32_15620</name>
</gene>
<keyword evidence="4 6" id="KW-0548">Nucleotidyltransferase</keyword>
<evidence type="ECO:0000256" key="2">
    <source>
        <dbReference type="ARBA" id="ARBA00022478"/>
    </source>
</evidence>
<organism evidence="9 10">
    <name type="scientific">Paenisporosarcina quisquiliarum</name>
    <dbReference type="NCBI Taxonomy" id="365346"/>
    <lineage>
        <taxon>Bacteria</taxon>
        <taxon>Bacillati</taxon>
        <taxon>Bacillota</taxon>
        <taxon>Bacilli</taxon>
        <taxon>Bacillales</taxon>
        <taxon>Caryophanaceae</taxon>
        <taxon>Paenisporosarcina</taxon>
    </lineage>
</organism>
<dbReference type="EMBL" id="JAMKBJ010000021">
    <property type="protein sequence ID" value="MCZ8538606.1"/>
    <property type="molecule type" value="Genomic_DNA"/>
</dbReference>
<dbReference type="Gene3D" id="1.10.10.1250">
    <property type="entry name" value="RNA polymerase, subunit delta, N-terminal domain"/>
    <property type="match status" value="1"/>
</dbReference>
<dbReference type="HAMAP" id="MF_00357">
    <property type="entry name" value="RNApol_bact_RpoE"/>
    <property type="match status" value="1"/>
</dbReference>
<evidence type="ECO:0000256" key="1">
    <source>
        <dbReference type="ARBA" id="ARBA00009828"/>
    </source>
</evidence>
<evidence type="ECO:0000313" key="10">
    <source>
        <dbReference type="Proteomes" id="UP001152173"/>
    </source>
</evidence>
<accession>A0A9X3REF3</accession>
<name>A0A9X3REF3_9BACL</name>
<dbReference type="Pfam" id="PF05066">
    <property type="entry name" value="HARE-HTH"/>
    <property type="match status" value="1"/>
</dbReference>
<comment type="subunit">
    <text evidence="6">RNAP is composed of a core of 2 alpha, a beta and a beta' subunits. The core is associated with a delta subunit and one of several sigma factors.</text>
</comment>
<protein>
    <recommendedName>
        <fullName evidence="6">Probable DNA-directed RNA polymerase subunit delta</fullName>
    </recommendedName>
    <alternativeName>
        <fullName evidence="6">RNAP delta factor</fullName>
    </alternativeName>
</protein>
<evidence type="ECO:0000259" key="8">
    <source>
        <dbReference type="PROSITE" id="PS51913"/>
    </source>
</evidence>
<sequence>MKFREMTTEQLSEESFIDLGYAVLEEKHESLTLQELLDEIKKLNHFTDAQMKERMLQYYTDMNIDGRFLAISENRWGLREWYPVEQIEEETAPTVKVRKKKAKAALDEDDLEDDSDDDEIAFEEDFDEFVEEVDGEDEDFDLDEDDDEEEIEEIEEVAAEELLDTDDEFEIVDEEDEEEEDEDEV</sequence>
<comment type="similarity">
    <text evidence="1 6">Belongs to the RpoE family.</text>
</comment>
<comment type="caution">
    <text evidence="9">The sequence shown here is derived from an EMBL/GenBank/DDBJ whole genome shotgun (WGS) entry which is preliminary data.</text>
</comment>
<keyword evidence="5 6" id="KW-0804">Transcription</keyword>
<dbReference type="GO" id="GO:0000428">
    <property type="term" value="C:DNA-directed RNA polymerase complex"/>
    <property type="evidence" value="ECO:0007669"/>
    <property type="project" value="UniProtKB-KW"/>
</dbReference>
<evidence type="ECO:0000256" key="5">
    <source>
        <dbReference type="ARBA" id="ARBA00023163"/>
    </source>
</evidence>
<dbReference type="InterPro" id="IPR029757">
    <property type="entry name" value="RpoE"/>
</dbReference>
<dbReference type="InterPro" id="IPR038087">
    <property type="entry name" value="RNAP_delta_N_dom_sf"/>
</dbReference>
<comment type="function">
    <text evidence="6">Participates in both the initiation and recycling phases of transcription. In the presence of the delta subunit, RNAP displays an increased specificity of transcription, a decreased affinity for nucleic acids, and an increased efficiency of RNA synthesis because of enhanced recycling.</text>
</comment>
<evidence type="ECO:0000313" key="9">
    <source>
        <dbReference type="EMBL" id="MCZ8538606.1"/>
    </source>
</evidence>